<dbReference type="PANTHER" id="PTHR43142:SF8">
    <property type="entry name" value="CARBOXYLIC ESTER HYDROLASE"/>
    <property type="match status" value="1"/>
</dbReference>
<dbReference type="InterPro" id="IPR002018">
    <property type="entry name" value="CarbesteraseB"/>
</dbReference>
<keyword evidence="3" id="KW-1185">Reference proteome</keyword>
<dbReference type="SUPFAM" id="SSF53474">
    <property type="entry name" value="alpha/beta-Hydrolases"/>
    <property type="match status" value="1"/>
</dbReference>
<evidence type="ECO:0000313" key="2">
    <source>
        <dbReference type="EMBL" id="WWD08496.1"/>
    </source>
</evidence>
<dbReference type="Proteomes" id="UP001358614">
    <property type="component" value="Chromosome 2"/>
</dbReference>
<organism evidence="2 3">
    <name type="scientific">Kwoniella europaea PYCC6329</name>
    <dbReference type="NCBI Taxonomy" id="1423913"/>
    <lineage>
        <taxon>Eukaryota</taxon>
        <taxon>Fungi</taxon>
        <taxon>Dikarya</taxon>
        <taxon>Basidiomycota</taxon>
        <taxon>Agaricomycotina</taxon>
        <taxon>Tremellomycetes</taxon>
        <taxon>Tremellales</taxon>
        <taxon>Cryptococcaceae</taxon>
        <taxon>Kwoniella</taxon>
    </lineage>
</organism>
<evidence type="ECO:0000259" key="1">
    <source>
        <dbReference type="Pfam" id="PF00135"/>
    </source>
</evidence>
<dbReference type="Gene3D" id="3.40.50.1820">
    <property type="entry name" value="alpha/beta hydrolase"/>
    <property type="match status" value="1"/>
</dbReference>
<protein>
    <recommendedName>
        <fullName evidence="1">Carboxylesterase type B domain-containing protein</fullName>
    </recommendedName>
</protein>
<reference evidence="2 3" key="1">
    <citation type="submission" date="2024-01" db="EMBL/GenBank/DDBJ databases">
        <title>Comparative genomics of Cryptococcus and Kwoniella reveals pathogenesis evolution and contrasting modes of karyotype evolution via chromosome fusion or intercentromeric recombination.</title>
        <authorList>
            <person name="Coelho M.A."/>
            <person name="David-Palma M."/>
            <person name="Shea T."/>
            <person name="Bowers K."/>
            <person name="McGinley-Smith S."/>
            <person name="Mohammad A.W."/>
            <person name="Gnirke A."/>
            <person name="Yurkov A.M."/>
            <person name="Nowrousian M."/>
            <person name="Sun S."/>
            <person name="Cuomo C.A."/>
            <person name="Heitman J."/>
        </authorList>
    </citation>
    <scope>NUCLEOTIDE SEQUENCE [LARGE SCALE GENOMIC DNA]</scope>
    <source>
        <strain evidence="2 3">PYCC6329</strain>
    </source>
</reference>
<feature type="domain" description="Carboxylesterase type B" evidence="1">
    <location>
        <begin position="21"/>
        <end position="557"/>
    </location>
</feature>
<sequence length="577" mass="65044">MGNVLSPKYTYEECTADLGELGQLKGTLIDGRVKRFVNVPYTLPPTGEYRFRRPRPLPKGYSYSPDGQPRNAVEFGLPCPQPTYTSLPVSEPAEDDRSAKAFPYDEDCLKMNIWMPSGPPPPGGYSVYAYLHGGWLQIGDPSIDPKMDPTELITTGGLNCIFISLGYRVSAFGFLACKELKDESLDGSVGNYGLWDQRVALEWIHDHIAALGGNPKRVVLGGRSAGAYSTHAQLVHECLQAQPTEGGLFQRAILISNVSPSYLKIRQFYYISDPEFAQAIPCLPKTVEETQTQFEQLLTALDIPLSLSGPERLSRLRAVPAETLTRKIMTIEQFTFRTVQDGVFFPTSKTWLYDGKLAEEFKKRDMAAIIGEVQDEETLYRDGFRVTDEISLYKAVNQYYSSTVVDQMIDLYLNQKIKEPYQHPDPNPDIDSYTKVLGDIISDGQVRAPSRSFARQLRDAGVPLDSVHRYIIGWVPDFVMQFAPPKFGVTHAMDRPIHNFSIFHGPKPHEEALMREWIKDYANFVNWRPVNFGTDLWTQVKVLSPKDNGSIRIEDDVKWDYLEKVSNVIEGRGKTSA</sequence>
<dbReference type="GeneID" id="91105409"/>
<dbReference type="AlphaFoldDB" id="A0AAX4KQ04"/>
<dbReference type="Pfam" id="PF00135">
    <property type="entry name" value="COesterase"/>
    <property type="match status" value="1"/>
</dbReference>
<dbReference type="EMBL" id="CP144090">
    <property type="protein sequence ID" value="WWD08496.1"/>
    <property type="molecule type" value="Genomic_DNA"/>
</dbReference>
<proteinExistence type="predicted"/>
<gene>
    <name evidence="2" type="ORF">V865_006608</name>
</gene>
<dbReference type="KEGG" id="ker:91105409"/>
<name>A0AAX4KQ04_9TREE</name>
<dbReference type="PANTHER" id="PTHR43142">
    <property type="entry name" value="CARBOXYLIC ESTER HYDROLASE"/>
    <property type="match status" value="1"/>
</dbReference>
<dbReference type="InterPro" id="IPR029058">
    <property type="entry name" value="AB_hydrolase_fold"/>
</dbReference>
<dbReference type="RefSeq" id="XP_066086463.1">
    <property type="nucleotide sequence ID" value="XM_066230366.1"/>
</dbReference>
<evidence type="ECO:0000313" key="3">
    <source>
        <dbReference type="Proteomes" id="UP001358614"/>
    </source>
</evidence>
<accession>A0AAX4KQ04</accession>